<evidence type="ECO:0000313" key="3">
    <source>
        <dbReference type="EMBL" id="PZQ84409.1"/>
    </source>
</evidence>
<name>A0A2W5R6Q4_ANCNO</name>
<dbReference type="PANTHER" id="PTHR30441">
    <property type="entry name" value="DUF748 DOMAIN-CONTAINING PROTEIN"/>
    <property type="match status" value="1"/>
</dbReference>
<feature type="region of interest" description="Disordered" evidence="1">
    <location>
        <begin position="1120"/>
        <end position="1225"/>
    </location>
</feature>
<accession>A0A2W5R6Q4</accession>
<dbReference type="Proteomes" id="UP000248887">
    <property type="component" value="Unassembled WGS sequence"/>
</dbReference>
<evidence type="ECO:0000256" key="2">
    <source>
        <dbReference type="SAM" id="SignalP"/>
    </source>
</evidence>
<evidence type="ECO:0000256" key="1">
    <source>
        <dbReference type="SAM" id="MobiDB-lite"/>
    </source>
</evidence>
<dbReference type="PANTHER" id="PTHR30441:SF4">
    <property type="entry name" value="PROTEIN ASMA"/>
    <property type="match status" value="1"/>
</dbReference>
<feature type="compositionally biased region" description="Low complexity" evidence="1">
    <location>
        <begin position="1180"/>
        <end position="1196"/>
    </location>
</feature>
<feature type="signal peptide" evidence="2">
    <location>
        <begin position="1"/>
        <end position="21"/>
    </location>
</feature>
<dbReference type="GO" id="GO:0090313">
    <property type="term" value="P:regulation of protein targeting to membrane"/>
    <property type="evidence" value="ECO:0007669"/>
    <property type="project" value="TreeGrafter"/>
</dbReference>
<proteinExistence type="predicted"/>
<dbReference type="GO" id="GO:0005886">
    <property type="term" value="C:plasma membrane"/>
    <property type="evidence" value="ECO:0007669"/>
    <property type="project" value="TreeGrafter"/>
</dbReference>
<dbReference type="AlphaFoldDB" id="A0A2W5R6Q4"/>
<feature type="compositionally biased region" description="Pro residues" evidence="1">
    <location>
        <begin position="1144"/>
        <end position="1179"/>
    </location>
</feature>
<evidence type="ECO:0000313" key="4">
    <source>
        <dbReference type="Proteomes" id="UP000248887"/>
    </source>
</evidence>
<comment type="caution">
    <text evidence="3">The sequence shown here is derived from an EMBL/GenBank/DDBJ whole genome shotgun (WGS) entry which is preliminary data.</text>
</comment>
<sequence>MQNLLLTIASAIILAVAAAFAAPFVVDWTQWRTGFEVQAARAFGAPVLIRGPIEAQILPSPKFVLHDIAVGVDGAGTGLVADELSGRLSLGQLMRGLFVADHLTLTRPRGRLVIDSSGKVALPTGTTRPAGFSVAALSIVDGSLDVIDRAGGRSLKLDDIDLSGDLGGVFGPLKLDGEVSTAGVRRKLRLSLGAVGADGGNRLRFGLQNVGSPFAIDADGTLQLTGGKPAFQGRASLSQRPAGAELPPLRDADGVAPVRDPLASWSLSGTVNASAQAIDAANLSLSLGSGDRPVELSGRARLVAAGTPDAPTSRLELSLAARQIDLNAAMGDAAPLGVLNRFAQTIAPLSGIATSGTLDLSSDTVLLGAAAMREVRAGLDWSPAGWRARTIEARLPGRASVKLAGRLPQVSGTKKPATNAALFTGDVTLAAEDLPAFIGWAAPDATALIAGLPAGAADLRAAVALGDDRVAFDHMSLRVGDTGVSGTAAYVFPQAGGRGRVDAVVSTDKVDLDALLPPVRRLLGLSGQRLDVGLSFSGTDVRLAGVGAAGADIIVKSDAGGLSVERLAISNFGGLDLTGSGRLAASGTAQAGTETDGRFEARLVGAKADGLPALARAFGLPQAEAFATTMGARLAPLDVGLVLNSQAGRMALDAKGRLGVLTGTGQASFGAGKPLDGTLALDMADGSAVLTTLGVPGLRQGLGPARASLTLGTGLEGELAFAGATLDAKGKMEWDPDGRARPDLTLKLDGADLARLFPNFAAGGVAAVPASLAGTLTREGDAWRLGGLTGAVAGQKIEGSAAYVAGEPQPLQAELAMDSWSLPAALGLAVGPVPAAGPGWPDGRFGTPALAGIGARVKLTLKRLDLPAGLALEGAKLQARLAEGGVVVEEMSGDLAGGRFGGRFDLTRRGEVVLLNGHLSLTEADSAVLLKAADVAKPGVKGRVTLALDVTGSGRSPRAVAAALQGQGSLVVDGLEIAYTDPRALQYVMLATERGLPPDQARTVQLLNEGLSRGPLKLARVESALSVVNGVARSATARAAIGDQRFAFTGSLDIPALTFEATLEIEDVSATGAGGAPPGAGVQWRGPLAAPDRRFDLTALTAAINMRALERETKRLEAEYGRTPLTNGGHATDEMPAPAVAPAQPAPVQPVQPSQIQPPPPQRLATPPQPKPPPQPQPQPLRQTAPPAMPYQYPQPGSAAPPLAPPVDIPADPLQNPIMAPPLAP</sequence>
<feature type="chain" id="PRO_5016175416" evidence="2">
    <location>
        <begin position="22"/>
        <end position="1225"/>
    </location>
</feature>
<dbReference type="InterPro" id="IPR052894">
    <property type="entry name" value="AsmA-related"/>
</dbReference>
<keyword evidence="2" id="KW-0732">Signal</keyword>
<gene>
    <name evidence="3" type="ORF">DI549_05065</name>
</gene>
<dbReference type="EMBL" id="QFQD01000010">
    <property type="protein sequence ID" value="PZQ84409.1"/>
    <property type="molecule type" value="Genomic_DNA"/>
</dbReference>
<protein>
    <submittedName>
        <fullName evidence="3">AsmA family protein</fullName>
    </submittedName>
</protein>
<reference evidence="3 4" key="1">
    <citation type="submission" date="2017-08" db="EMBL/GenBank/DDBJ databases">
        <title>Infants hospitalized years apart are colonized by the same room-sourced microbial strains.</title>
        <authorList>
            <person name="Brooks B."/>
            <person name="Olm M.R."/>
            <person name="Firek B.A."/>
            <person name="Baker R."/>
            <person name="Thomas B.C."/>
            <person name="Morowitz M.J."/>
            <person name="Banfield J.F."/>
        </authorList>
    </citation>
    <scope>NUCLEOTIDE SEQUENCE [LARGE SCALE GENOMIC DNA]</scope>
    <source>
        <strain evidence="3">S2_005_001_R2_27</strain>
    </source>
</reference>
<organism evidence="3 4">
    <name type="scientific">Ancylobacter novellus</name>
    <name type="common">Thiobacillus novellus</name>
    <dbReference type="NCBI Taxonomy" id="921"/>
    <lineage>
        <taxon>Bacteria</taxon>
        <taxon>Pseudomonadati</taxon>
        <taxon>Pseudomonadota</taxon>
        <taxon>Alphaproteobacteria</taxon>
        <taxon>Hyphomicrobiales</taxon>
        <taxon>Xanthobacteraceae</taxon>
        <taxon>Ancylobacter</taxon>
    </lineage>
</organism>